<feature type="region of interest" description="Disordered" evidence="1">
    <location>
        <begin position="333"/>
        <end position="401"/>
    </location>
</feature>
<dbReference type="GO" id="GO:0016020">
    <property type="term" value="C:membrane"/>
    <property type="evidence" value="ECO:0007669"/>
    <property type="project" value="InterPro"/>
</dbReference>
<keyword evidence="4" id="KW-0808">Transferase</keyword>
<name>A0A4U5VGM6_COLLU</name>
<dbReference type="FunFam" id="2.30.42.10:FF:000060">
    <property type="entry name" value="Connector enhancer of kinase suppressor of Ras 2"/>
    <property type="match status" value="1"/>
</dbReference>
<dbReference type="SUPFAM" id="SSF50729">
    <property type="entry name" value="PH domain-like"/>
    <property type="match status" value="1"/>
</dbReference>
<dbReference type="PANTHER" id="PTHR12844:SF21">
    <property type="entry name" value="CONNECTOR ENHANCER OF KINASE SUPPRESSOR OF RAS 2"/>
    <property type="match status" value="1"/>
</dbReference>
<organism evidence="4 5">
    <name type="scientific">Collichthys lucidus</name>
    <name type="common">Big head croaker</name>
    <name type="synonym">Sciaena lucida</name>
    <dbReference type="NCBI Taxonomy" id="240159"/>
    <lineage>
        <taxon>Eukaryota</taxon>
        <taxon>Metazoa</taxon>
        <taxon>Chordata</taxon>
        <taxon>Craniata</taxon>
        <taxon>Vertebrata</taxon>
        <taxon>Euteleostomi</taxon>
        <taxon>Actinopterygii</taxon>
        <taxon>Neopterygii</taxon>
        <taxon>Teleostei</taxon>
        <taxon>Neoteleostei</taxon>
        <taxon>Acanthomorphata</taxon>
        <taxon>Eupercaria</taxon>
        <taxon>Sciaenidae</taxon>
        <taxon>Collichthys</taxon>
    </lineage>
</organism>
<feature type="compositionally biased region" description="Polar residues" evidence="1">
    <location>
        <begin position="896"/>
        <end position="905"/>
    </location>
</feature>
<dbReference type="GO" id="GO:0009966">
    <property type="term" value="P:regulation of signal transduction"/>
    <property type="evidence" value="ECO:0007669"/>
    <property type="project" value="InterPro"/>
</dbReference>
<dbReference type="AlphaFoldDB" id="A0A4U5VGM6"/>
<evidence type="ECO:0000259" key="3">
    <source>
        <dbReference type="PROSITE" id="PS51290"/>
    </source>
</evidence>
<feature type="compositionally biased region" description="Acidic residues" evidence="1">
    <location>
        <begin position="573"/>
        <end position="583"/>
    </location>
</feature>
<sequence length="928" mass="102381">MALVMEPNSGLETESVRTLAHKLGASAKNLQNFISGRRRSSQSESRSSRRLPNDLLTSVVDLITAAKSLLAWLDRSPFAAVADYSVTRNNVIQLCLELTTIVQQGMYIKSTYDGLHVITGTTEGSPADRCKKIHAGDEVIQVNHQTVVGWQLRNLVGSLRADKGVVSLTLKKRPQSTLSSAPALLKNMRWKPLALQPTRSPGSSSATPSGTPTKSSALQDLHIPPPPAEPYTPRDETGALSGDEASRNHGGVSIAKRSESPNSFLDQESRRREEEEPVYCTTPTYGRLRPISMPVECNWVGDYEDPAKLNRESRREASLMRYVGLSGVDERLSSEDYSSHTARPGKRSNDTAKRAKRRSHHSQSPSHYVLQANQRESPPRDPASIYHTYQQSSSLQSKNRKKNKGNLWKYCQIKAIMTPGRQKEREFLCAVKQRDNLTPSFQGYDSGSLLTGGTSPWAKFGLPESEACFLQGAGQRRLRGLAVEKERRQGLLFSEVEEVLDEKAEGFVSLPEFKIDRASECRKKYAFKACHPKVKSFYFAADGVDDMNRWLSRLNMAAVGYAERERIRQEQDYWSESEHEDDTTSSPKQDSPPPPYDTYPRPPSMSAYLEGRTTRLSSTETSRSRSSQEDFLCGEPPAVAAEPQYHPGPLGGGTTHSGRKPGGSSSSDVQYRCDPVEYRSSPAGGSSETGSPGRSSSSQRRSWQDLIETPLTEAGLHYLQTGPLEDAVFAEPGPGGGTMMAGGVYTLPAQRNVPLPMAMQRLIPMATQGGKPRSFTLPRDSNLHTLLAPPAKEEQQTHNGGSEGASLGDLFRACEQGGVCPLGRASEGKGQSEFRQSFLRRAADPQLNDRLHRLRILTSTLKDREGELALIDRLLANPQLSSAEFQEWKRAYQELFSQEPDSTAESDPGPPPLTPSLSHTHSYIETHV</sequence>
<evidence type="ECO:0000313" key="5">
    <source>
        <dbReference type="Proteomes" id="UP000298787"/>
    </source>
</evidence>
<dbReference type="InterPro" id="IPR017874">
    <property type="entry name" value="CRIC_domain"/>
</dbReference>
<dbReference type="PROSITE" id="PS51290">
    <property type="entry name" value="CRIC"/>
    <property type="match status" value="1"/>
</dbReference>
<proteinExistence type="predicted"/>
<dbReference type="InterPro" id="IPR010599">
    <property type="entry name" value="CNK2/3_dom"/>
</dbReference>
<keyword evidence="4" id="KW-0418">Kinase</keyword>
<dbReference type="InterPro" id="IPR051566">
    <property type="entry name" value="CNKSR"/>
</dbReference>
<dbReference type="GO" id="GO:0005737">
    <property type="term" value="C:cytoplasm"/>
    <property type="evidence" value="ECO:0007669"/>
    <property type="project" value="InterPro"/>
</dbReference>
<feature type="domain" description="CRIC" evidence="3">
    <location>
        <begin position="15"/>
        <end position="109"/>
    </location>
</feature>
<reference evidence="4 5" key="1">
    <citation type="submission" date="2019-01" db="EMBL/GenBank/DDBJ databases">
        <title>Genome Assembly of Collichthys lucidus.</title>
        <authorList>
            <person name="Cai M."/>
            <person name="Xiao S."/>
        </authorList>
    </citation>
    <scope>NUCLEOTIDE SEQUENCE [LARGE SCALE GENOMIC DNA]</scope>
    <source>
        <strain evidence="4">JT15FE1705JMU</strain>
        <tissue evidence="4">Muscle</tissue>
    </source>
</reference>
<dbReference type="SUPFAM" id="SSF50156">
    <property type="entry name" value="PDZ domain-like"/>
    <property type="match status" value="1"/>
</dbReference>
<feature type="region of interest" description="Disordered" evidence="1">
    <location>
        <begin position="573"/>
        <end position="703"/>
    </location>
</feature>
<feature type="compositionally biased region" description="Low complexity" evidence="1">
    <location>
        <begin position="197"/>
        <end position="217"/>
    </location>
</feature>
<dbReference type="Gene3D" id="2.30.29.30">
    <property type="entry name" value="Pleckstrin-homology domain (PH domain)/Phosphotyrosine-binding domain (PTB)"/>
    <property type="match status" value="1"/>
</dbReference>
<evidence type="ECO:0000259" key="2">
    <source>
        <dbReference type="PROSITE" id="PS50106"/>
    </source>
</evidence>
<dbReference type="InterPro" id="IPR036034">
    <property type="entry name" value="PDZ_sf"/>
</dbReference>
<dbReference type="PANTHER" id="PTHR12844">
    <property type="entry name" value="CONNECTOR ENCHANCER OF KINASE SUPPRESSOR OF RAS"/>
    <property type="match status" value="1"/>
</dbReference>
<feature type="region of interest" description="Disordered" evidence="1">
    <location>
        <begin position="195"/>
        <end position="287"/>
    </location>
</feature>
<dbReference type="STRING" id="240159.A0A4U5VGM6"/>
<dbReference type="Pfam" id="PF10534">
    <property type="entry name" value="CRIC_ras_sig"/>
    <property type="match status" value="1"/>
</dbReference>
<feature type="region of interest" description="Disordered" evidence="1">
    <location>
        <begin position="896"/>
        <end position="928"/>
    </location>
</feature>
<dbReference type="Gene3D" id="2.30.42.10">
    <property type="match status" value="1"/>
</dbReference>
<feature type="compositionally biased region" description="Low complexity" evidence="1">
    <location>
        <begin position="684"/>
        <end position="701"/>
    </location>
</feature>
<dbReference type="Proteomes" id="UP000298787">
    <property type="component" value="Chromosome 19"/>
</dbReference>
<feature type="compositionally biased region" description="Pro residues" evidence="1">
    <location>
        <begin position="590"/>
        <end position="603"/>
    </location>
</feature>
<dbReference type="EMBL" id="CM014096">
    <property type="protein sequence ID" value="TKS87414.1"/>
    <property type="molecule type" value="Genomic_DNA"/>
</dbReference>
<evidence type="ECO:0000313" key="4">
    <source>
        <dbReference type="EMBL" id="TKS87414.1"/>
    </source>
</evidence>
<protein>
    <submittedName>
        <fullName evidence="4">Connector enhancer of kinase suppressor of ras 2</fullName>
    </submittedName>
</protein>
<dbReference type="Pfam" id="PF00595">
    <property type="entry name" value="PDZ"/>
    <property type="match status" value="1"/>
</dbReference>
<dbReference type="CDD" id="cd06748">
    <property type="entry name" value="PDZ_CNK1_2_3-like"/>
    <property type="match status" value="1"/>
</dbReference>
<dbReference type="GO" id="GO:0016301">
    <property type="term" value="F:kinase activity"/>
    <property type="evidence" value="ECO:0007669"/>
    <property type="project" value="UniProtKB-KW"/>
</dbReference>
<dbReference type="InterPro" id="IPR011993">
    <property type="entry name" value="PH-like_dom_sf"/>
</dbReference>
<dbReference type="Pfam" id="PF06663">
    <property type="entry name" value="CNK2_3_dom"/>
    <property type="match status" value="1"/>
</dbReference>
<dbReference type="SMART" id="SM00228">
    <property type="entry name" value="PDZ"/>
    <property type="match status" value="1"/>
</dbReference>
<feature type="domain" description="PDZ" evidence="2">
    <location>
        <begin position="105"/>
        <end position="174"/>
    </location>
</feature>
<accession>A0A4U5VGM6</accession>
<dbReference type="PROSITE" id="PS50106">
    <property type="entry name" value="PDZ"/>
    <property type="match status" value="1"/>
</dbReference>
<feature type="compositionally biased region" description="Polar residues" evidence="1">
    <location>
        <begin position="362"/>
        <end position="376"/>
    </location>
</feature>
<evidence type="ECO:0000256" key="1">
    <source>
        <dbReference type="SAM" id="MobiDB-lite"/>
    </source>
</evidence>
<gene>
    <name evidence="4" type="ORF">D9C73_021538</name>
</gene>
<dbReference type="InterPro" id="IPR001478">
    <property type="entry name" value="PDZ"/>
</dbReference>
<feature type="compositionally biased region" description="Polar residues" evidence="1">
    <location>
        <begin position="387"/>
        <end position="397"/>
    </location>
</feature>
<keyword evidence="5" id="KW-1185">Reference proteome</keyword>